<dbReference type="AlphaFoldDB" id="A0A6L8K9G2"/>
<organism evidence="1 2">
    <name type="scientific">Duganella flavida</name>
    <dbReference type="NCBI Taxonomy" id="2692175"/>
    <lineage>
        <taxon>Bacteria</taxon>
        <taxon>Pseudomonadati</taxon>
        <taxon>Pseudomonadota</taxon>
        <taxon>Betaproteobacteria</taxon>
        <taxon>Burkholderiales</taxon>
        <taxon>Oxalobacteraceae</taxon>
        <taxon>Telluria group</taxon>
        <taxon>Duganella</taxon>
    </lineage>
</organism>
<evidence type="ECO:0000313" key="1">
    <source>
        <dbReference type="EMBL" id="MYM23267.1"/>
    </source>
</evidence>
<keyword evidence="2" id="KW-1185">Reference proteome</keyword>
<evidence type="ECO:0000313" key="2">
    <source>
        <dbReference type="Proteomes" id="UP000479335"/>
    </source>
</evidence>
<sequence>MNQIKLSMSRNSSHALVANLHINGEVVFATSKGYQLGCALHALGISGLKTSGAAFTLAVNENGAFLGHKFEISAKESVFVGSLTGGLMVAMLSGGRNDPEYHLVRNLLPKNLVTCPEPEAIECTEEDIEYFKQFIYHPIV</sequence>
<dbReference type="EMBL" id="WWCN01000006">
    <property type="protein sequence ID" value="MYM23267.1"/>
    <property type="molecule type" value="Genomic_DNA"/>
</dbReference>
<proteinExistence type="predicted"/>
<dbReference type="RefSeq" id="WP_161006759.1">
    <property type="nucleotide sequence ID" value="NZ_WWCN01000006.1"/>
</dbReference>
<comment type="caution">
    <text evidence="1">The sequence shown here is derived from an EMBL/GenBank/DDBJ whole genome shotgun (WGS) entry which is preliminary data.</text>
</comment>
<dbReference type="Proteomes" id="UP000479335">
    <property type="component" value="Unassembled WGS sequence"/>
</dbReference>
<protein>
    <submittedName>
        <fullName evidence="1">Uncharacterized protein</fullName>
    </submittedName>
</protein>
<gene>
    <name evidence="1" type="ORF">GTP46_11480</name>
</gene>
<accession>A0A6L8K9G2</accession>
<name>A0A6L8K9G2_9BURK</name>
<reference evidence="1 2" key="1">
    <citation type="submission" date="2019-12" db="EMBL/GenBank/DDBJ databases">
        <title>Novel species isolated from a subtropical stream in China.</title>
        <authorList>
            <person name="Lu H."/>
        </authorList>
    </citation>
    <scope>NUCLEOTIDE SEQUENCE [LARGE SCALE GENOMIC DNA]</scope>
    <source>
        <strain evidence="1 2">FT135W</strain>
    </source>
</reference>